<dbReference type="AlphaFoldDB" id="A0A7R9H1M1"/>
<gene>
    <name evidence="1" type="ORF">TCEB3V08_LOCUS7627</name>
</gene>
<dbReference type="EMBL" id="OC319240">
    <property type="protein sequence ID" value="CAD7404714.1"/>
    <property type="molecule type" value="Genomic_DNA"/>
</dbReference>
<organism evidence="1">
    <name type="scientific">Timema cristinae</name>
    <name type="common">Walking stick</name>
    <dbReference type="NCBI Taxonomy" id="61476"/>
    <lineage>
        <taxon>Eukaryota</taxon>
        <taxon>Metazoa</taxon>
        <taxon>Ecdysozoa</taxon>
        <taxon>Arthropoda</taxon>
        <taxon>Hexapoda</taxon>
        <taxon>Insecta</taxon>
        <taxon>Pterygota</taxon>
        <taxon>Neoptera</taxon>
        <taxon>Polyneoptera</taxon>
        <taxon>Phasmatodea</taxon>
        <taxon>Timematodea</taxon>
        <taxon>Timematoidea</taxon>
        <taxon>Timematidae</taxon>
        <taxon>Timema</taxon>
    </lineage>
</organism>
<sequence>MAQGNEWENSLGVEAVIPTSHYRGQQYLLQVLEQRFLLRGYPMMNYKPVNLRKQPSVRHNQASALYLPVLIRQYNTRVTALAHSVTEADLRKQARQLENEIDLKLVSFSKLGTGHGPPKLESEDTVLLLSGEHMFETMALEIEQLLAKPSAIFQPHLGTICIHPCPQESDTSCDAWTLTVPTCATWRYGTFYSAINYLWPTVSRYGFVCVCVLDLNAWVVKTLCLRGKDLEPSFVAGGLGSTSGVGNLVPGLCTVNHGPHQRYSFTGCIPGASDRRHSRVADQLDTPEVPRGGCDHGKPMKAYGFNGEPRCLPKQLISDREVPYLSWSTLRGGVLIFRSTSGD</sequence>
<proteinExistence type="predicted"/>
<protein>
    <submittedName>
        <fullName evidence="1">Uncharacterized protein</fullName>
    </submittedName>
</protein>
<evidence type="ECO:0000313" key="1">
    <source>
        <dbReference type="EMBL" id="CAD7404714.1"/>
    </source>
</evidence>
<accession>A0A7R9H1M1</accession>
<reference evidence="1" key="1">
    <citation type="submission" date="2020-11" db="EMBL/GenBank/DDBJ databases">
        <authorList>
            <person name="Tran Van P."/>
        </authorList>
    </citation>
    <scope>NUCLEOTIDE SEQUENCE</scope>
</reference>
<name>A0A7R9H1M1_TIMCR</name>